<dbReference type="GO" id="GO:0005737">
    <property type="term" value="C:cytoplasm"/>
    <property type="evidence" value="ECO:0007669"/>
    <property type="project" value="UniProtKB-SubCell"/>
</dbReference>
<dbReference type="GO" id="GO:0006271">
    <property type="term" value="P:DNA strand elongation involved in DNA replication"/>
    <property type="evidence" value="ECO:0007669"/>
    <property type="project" value="TreeGrafter"/>
</dbReference>
<evidence type="ECO:0000256" key="4">
    <source>
        <dbReference type="ARBA" id="ARBA00022490"/>
    </source>
</evidence>
<dbReference type="STRING" id="34061.B0189_02935"/>
<dbReference type="AlphaFoldDB" id="A0A1N7DVV4"/>
<evidence type="ECO:0000256" key="8">
    <source>
        <dbReference type="ARBA" id="ARBA00022932"/>
    </source>
</evidence>
<evidence type="ECO:0000259" key="11">
    <source>
        <dbReference type="Pfam" id="PF00712"/>
    </source>
</evidence>
<dbReference type="Pfam" id="PF02767">
    <property type="entry name" value="DNA_pol3_beta_2"/>
    <property type="match status" value="1"/>
</dbReference>
<keyword evidence="8 10" id="KW-0239">DNA-directed DNA polymerase</keyword>
<dbReference type="Pfam" id="PF00712">
    <property type="entry name" value="DNA_pol3_beta"/>
    <property type="match status" value="1"/>
</dbReference>
<evidence type="ECO:0000313" key="15">
    <source>
        <dbReference type="Proteomes" id="UP000187495"/>
    </source>
</evidence>
<feature type="domain" description="DNA polymerase III beta sliding clamp N-terminal" evidence="11">
    <location>
        <begin position="1"/>
        <end position="122"/>
    </location>
</feature>
<keyword evidence="7 10" id="KW-0235">DNA replication</keyword>
<keyword evidence="9" id="KW-0238">DNA-binding</keyword>
<comment type="function">
    <text evidence="10">Confers DNA tethering and processivity to DNA polymerases and other proteins. Acts as a clamp, forming a ring around DNA (a reaction catalyzed by the clamp-loading complex) which diffuses in an ATP-independent manner freely and bidirectionally along dsDNA. Initially characterized for its ability to contact the catalytic subunit of DNA polymerase III (Pol III), a complex, multichain enzyme responsible for most of the replicative synthesis in bacteria; Pol III exhibits 3'-5' exonuclease proofreading activity. The beta chain is required for initiation of replication as well as for processivity of DNA replication.</text>
</comment>
<dbReference type="PIRSF" id="PIRSF000804">
    <property type="entry name" value="DNA_pol_III_b"/>
    <property type="match status" value="1"/>
</dbReference>
<evidence type="ECO:0000256" key="6">
    <source>
        <dbReference type="ARBA" id="ARBA00022695"/>
    </source>
</evidence>
<dbReference type="RefSeq" id="WP_076554638.1">
    <property type="nucleotide sequence ID" value="NZ_FTNU01000002.1"/>
</dbReference>
<dbReference type="PANTHER" id="PTHR30478">
    <property type="entry name" value="DNA POLYMERASE III SUBUNIT BETA"/>
    <property type="match status" value="1"/>
</dbReference>
<keyword evidence="4 10" id="KW-0963">Cytoplasm</keyword>
<dbReference type="Gene3D" id="3.10.150.10">
    <property type="entry name" value="DNA Polymerase III, subunit A, domain 2"/>
    <property type="match status" value="1"/>
</dbReference>
<feature type="domain" description="DNA polymerase III beta sliding clamp C-terminal" evidence="13">
    <location>
        <begin position="264"/>
        <end position="384"/>
    </location>
</feature>
<evidence type="ECO:0000256" key="1">
    <source>
        <dbReference type="ARBA" id="ARBA00004496"/>
    </source>
</evidence>
<evidence type="ECO:0000256" key="7">
    <source>
        <dbReference type="ARBA" id="ARBA00022705"/>
    </source>
</evidence>
<comment type="subcellular location">
    <subcellularLocation>
        <location evidence="1 10">Cytoplasm</location>
    </subcellularLocation>
</comment>
<accession>A0A1N7DVV4</accession>
<reference evidence="15" key="1">
    <citation type="submission" date="2017-01" db="EMBL/GenBank/DDBJ databases">
        <authorList>
            <person name="Varghese N."/>
            <person name="Submissions S."/>
        </authorList>
    </citation>
    <scope>NUCLEOTIDE SEQUENCE [LARGE SCALE GENOMIC DNA]</scope>
    <source>
        <strain evidence="15">DSM 21768</strain>
    </source>
</reference>
<evidence type="ECO:0000256" key="5">
    <source>
        <dbReference type="ARBA" id="ARBA00022679"/>
    </source>
</evidence>
<dbReference type="InterPro" id="IPR046938">
    <property type="entry name" value="DNA_clamp_sf"/>
</dbReference>
<dbReference type="EMBL" id="FTNU01000002">
    <property type="protein sequence ID" value="SIR79928.1"/>
    <property type="molecule type" value="Genomic_DNA"/>
</dbReference>
<dbReference type="NCBIfam" id="TIGR00663">
    <property type="entry name" value="dnan"/>
    <property type="match status" value="1"/>
</dbReference>
<dbReference type="InterPro" id="IPR001001">
    <property type="entry name" value="DNA_polIII_beta"/>
</dbReference>
<dbReference type="InterPro" id="IPR022634">
    <property type="entry name" value="DNA_polIII_beta_N"/>
</dbReference>
<dbReference type="InterPro" id="IPR022637">
    <property type="entry name" value="DNA_polIII_beta_cen"/>
</dbReference>
<evidence type="ECO:0000256" key="2">
    <source>
        <dbReference type="ARBA" id="ARBA00010752"/>
    </source>
</evidence>
<organism evidence="14 15">
    <name type="scientific">Moraxella cuniculi DSM 21768</name>
    <dbReference type="NCBI Taxonomy" id="1122245"/>
    <lineage>
        <taxon>Bacteria</taxon>
        <taxon>Pseudomonadati</taxon>
        <taxon>Pseudomonadota</taxon>
        <taxon>Gammaproteobacteria</taxon>
        <taxon>Moraxellales</taxon>
        <taxon>Moraxellaceae</taxon>
        <taxon>Moraxella</taxon>
    </lineage>
</organism>
<dbReference type="Gene3D" id="3.70.10.10">
    <property type="match status" value="1"/>
</dbReference>
<evidence type="ECO:0000259" key="12">
    <source>
        <dbReference type="Pfam" id="PF02767"/>
    </source>
</evidence>
<dbReference type="Pfam" id="PF02768">
    <property type="entry name" value="DNA_pol3_beta_3"/>
    <property type="match status" value="1"/>
</dbReference>
<sequence>MKLSINRELLIKAINMVVKAADKRHRYVILGNIKLVLEEKFLTLTASDLELELTTRFAIAEGVCIQPGATTLPAEMFFSICKSLSEETVVIDAPENTTRCVITSGKGRYVLSSLPAADFPSIGTATASNVVTISQDDLTSLIHHTRFAMATQDVRHYLTGMLFDIDGDKLTAVATDGHRLAVAHRLLTNQYEASQVIIPGKAVLELERLLLELAKTQDEDGVVELGFDGEFLQVGLTLIDDETAIELEVSLSARLIEGKFPDYRRVLPTNNDKKAIINKEQAVDVLRRISVLNSKENPGVVLNFADADSCKVGVNNKAHGEAEEVLAVGYEGNPIELTFNEGYLRAVLNVLEGDICLQMNQPSSPALIYQIGDDLHQYVVMPMRST</sequence>
<dbReference type="GO" id="GO:0008408">
    <property type="term" value="F:3'-5' exonuclease activity"/>
    <property type="evidence" value="ECO:0007669"/>
    <property type="project" value="InterPro"/>
</dbReference>
<comment type="subunit">
    <text evidence="10">Forms a ring-shaped head-to-tail homodimer around DNA.</text>
</comment>
<evidence type="ECO:0000256" key="10">
    <source>
        <dbReference type="PIRNR" id="PIRNR000804"/>
    </source>
</evidence>
<name>A0A1N7DVV4_9GAMM</name>
<proteinExistence type="inferred from homology"/>
<evidence type="ECO:0000256" key="3">
    <source>
        <dbReference type="ARBA" id="ARBA00021035"/>
    </source>
</evidence>
<dbReference type="SMART" id="SM00480">
    <property type="entry name" value="POL3Bc"/>
    <property type="match status" value="1"/>
</dbReference>
<dbReference type="Proteomes" id="UP000187495">
    <property type="component" value="Unassembled WGS sequence"/>
</dbReference>
<comment type="similarity">
    <text evidence="2 10">Belongs to the beta sliding clamp family.</text>
</comment>
<dbReference type="PANTHER" id="PTHR30478:SF0">
    <property type="entry name" value="BETA SLIDING CLAMP"/>
    <property type="match status" value="1"/>
</dbReference>
<keyword evidence="15" id="KW-1185">Reference proteome</keyword>
<evidence type="ECO:0000313" key="14">
    <source>
        <dbReference type="EMBL" id="SIR79928.1"/>
    </source>
</evidence>
<dbReference type="GO" id="GO:0009360">
    <property type="term" value="C:DNA polymerase III complex"/>
    <property type="evidence" value="ECO:0007669"/>
    <property type="project" value="InterPro"/>
</dbReference>
<dbReference type="SUPFAM" id="SSF55979">
    <property type="entry name" value="DNA clamp"/>
    <property type="match status" value="3"/>
</dbReference>
<dbReference type="CDD" id="cd00140">
    <property type="entry name" value="beta_clamp"/>
    <property type="match status" value="1"/>
</dbReference>
<evidence type="ECO:0000259" key="13">
    <source>
        <dbReference type="Pfam" id="PF02768"/>
    </source>
</evidence>
<keyword evidence="6 10" id="KW-0548">Nucleotidyltransferase</keyword>
<dbReference type="GO" id="GO:0003887">
    <property type="term" value="F:DNA-directed DNA polymerase activity"/>
    <property type="evidence" value="ECO:0007669"/>
    <property type="project" value="UniProtKB-UniRule"/>
</dbReference>
<protein>
    <recommendedName>
        <fullName evidence="3 10">Beta sliding clamp</fullName>
    </recommendedName>
</protein>
<gene>
    <name evidence="14" type="ORF">SAMN02745664_102161</name>
</gene>
<feature type="domain" description="DNA polymerase III beta sliding clamp central" evidence="12">
    <location>
        <begin position="132"/>
        <end position="262"/>
    </location>
</feature>
<dbReference type="GO" id="GO:0003677">
    <property type="term" value="F:DNA binding"/>
    <property type="evidence" value="ECO:0007669"/>
    <property type="project" value="UniProtKB-UniRule"/>
</dbReference>
<dbReference type="InterPro" id="IPR022635">
    <property type="entry name" value="DNA_polIII_beta_C"/>
</dbReference>
<keyword evidence="5 10" id="KW-0808">Transferase</keyword>
<evidence type="ECO:0000256" key="9">
    <source>
        <dbReference type="ARBA" id="ARBA00023125"/>
    </source>
</evidence>